<evidence type="ECO:0000256" key="3">
    <source>
        <dbReference type="ARBA" id="ARBA00022691"/>
    </source>
</evidence>
<dbReference type="CDD" id="cd02440">
    <property type="entry name" value="AdoMet_MTases"/>
    <property type="match status" value="1"/>
</dbReference>
<dbReference type="RefSeq" id="WP_355391842.1">
    <property type="nucleotide sequence ID" value="NZ_JBEXPZ010000003.1"/>
</dbReference>
<dbReference type="SUPFAM" id="SSF53335">
    <property type="entry name" value="S-adenosyl-L-methionine-dependent methyltransferases"/>
    <property type="match status" value="1"/>
</dbReference>
<dbReference type="InterPro" id="IPR013216">
    <property type="entry name" value="Methyltransf_11"/>
</dbReference>
<keyword evidence="1 6" id="KW-0489">Methyltransferase</keyword>
<evidence type="ECO:0000259" key="5">
    <source>
        <dbReference type="Pfam" id="PF08241"/>
    </source>
</evidence>
<dbReference type="Pfam" id="PF08241">
    <property type="entry name" value="Methyltransf_11"/>
    <property type="match status" value="1"/>
</dbReference>
<proteinExistence type="predicted"/>
<evidence type="ECO:0000256" key="2">
    <source>
        <dbReference type="ARBA" id="ARBA00022679"/>
    </source>
</evidence>
<keyword evidence="2" id="KW-0808">Transferase</keyword>
<dbReference type="GO" id="GO:0032259">
    <property type="term" value="P:methylation"/>
    <property type="evidence" value="ECO:0007669"/>
    <property type="project" value="UniProtKB-KW"/>
</dbReference>
<feature type="compositionally biased region" description="Polar residues" evidence="4">
    <location>
        <begin position="10"/>
        <end position="21"/>
    </location>
</feature>
<keyword evidence="7" id="KW-1185">Reference proteome</keyword>
<evidence type="ECO:0000313" key="7">
    <source>
        <dbReference type="Proteomes" id="UP001550210"/>
    </source>
</evidence>
<evidence type="ECO:0000256" key="1">
    <source>
        <dbReference type="ARBA" id="ARBA00022603"/>
    </source>
</evidence>
<evidence type="ECO:0000313" key="6">
    <source>
        <dbReference type="EMBL" id="MET9843648.1"/>
    </source>
</evidence>
<dbReference type="PANTHER" id="PTHR43464:SF19">
    <property type="entry name" value="UBIQUINONE BIOSYNTHESIS O-METHYLTRANSFERASE, MITOCHONDRIAL"/>
    <property type="match status" value="1"/>
</dbReference>
<dbReference type="EMBL" id="JBEXPZ010000003">
    <property type="protein sequence ID" value="MET9843648.1"/>
    <property type="molecule type" value="Genomic_DNA"/>
</dbReference>
<keyword evidence="3" id="KW-0949">S-adenosyl-L-methionine</keyword>
<comment type="caution">
    <text evidence="6">The sequence shown here is derived from an EMBL/GenBank/DDBJ whole genome shotgun (WGS) entry which is preliminary data.</text>
</comment>
<dbReference type="GO" id="GO:0008168">
    <property type="term" value="F:methyltransferase activity"/>
    <property type="evidence" value="ECO:0007669"/>
    <property type="project" value="UniProtKB-KW"/>
</dbReference>
<feature type="domain" description="Methyltransferase type 11" evidence="5">
    <location>
        <begin position="70"/>
        <end position="163"/>
    </location>
</feature>
<evidence type="ECO:0000256" key="4">
    <source>
        <dbReference type="SAM" id="MobiDB-lite"/>
    </source>
</evidence>
<dbReference type="Proteomes" id="UP001550210">
    <property type="component" value="Unassembled WGS sequence"/>
</dbReference>
<dbReference type="PANTHER" id="PTHR43464">
    <property type="entry name" value="METHYLTRANSFERASE"/>
    <property type="match status" value="1"/>
</dbReference>
<protein>
    <submittedName>
        <fullName evidence="6">Class I SAM-dependent methyltransferase</fullName>
    </submittedName>
</protein>
<organism evidence="6 7">
    <name type="scientific">Streptomyces ossamyceticus</name>
    <dbReference type="NCBI Taxonomy" id="249581"/>
    <lineage>
        <taxon>Bacteria</taxon>
        <taxon>Bacillati</taxon>
        <taxon>Actinomycetota</taxon>
        <taxon>Actinomycetes</taxon>
        <taxon>Kitasatosporales</taxon>
        <taxon>Streptomycetaceae</taxon>
        <taxon>Streptomyces</taxon>
    </lineage>
</organism>
<sequence length="219" mass="23636">MTNIDDGETSRSPETAKNSAPNDPPPPVDWDAQAAVFDDEPDHGLRDPVVREAWTARLRDWLPRRPADVLDLGCGTGSLSLLATGQGHRVTGVDSSPAMVGRARAKLAGHPAVFLVGDATAPPVGEERFDVVLVRHVLWALPDPARALRHWCGLLRPRGRLVLVEGVWGTLSPVGIPAERLRGLLAPLVSGAVVVRLDDDARLWGKQVEDERYAVVADL</sequence>
<accession>A0ABV2UQ22</accession>
<dbReference type="InterPro" id="IPR029063">
    <property type="entry name" value="SAM-dependent_MTases_sf"/>
</dbReference>
<gene>
    <name evidence="6" type="ORF">ABZZ21_03495</name>
</gene>
<reference evidence="6 7" key="1">
    <citation type="submission" date="2024-06" db="EMBL/GenBank/DDBJ databases">
        <title>The Natural Products Discovery Center: Release of the First 8490 Sequenced Strains for Exploring Actinobacteria Biosynthetic Diversity.</title>
        <authorList>
            <person name="Kalkreuter E."/>
            <person name="Kautsar S.A."/>
            <person name="Yang D."/>
            <person name="Bader C.D."/>
            <person name="Teijaro C.N."/>
            <person name="Fluegel L."/>
            <person name="Davis C.M."/>
            <person name="Simpson J.R."/>
            <person name="Lauterbach L."/>
            <person name="Steele A.D."/>
            <person name="Gui C."/>
            <person name="Meng S."/>
            <person name="Li G."/>
            <person name="Viehrig K."/>
            <person name="Ye F."/>
            <person name="Su P."/>
            <person name="Kiefer A.F."/>
            <person name="Nichols A."/>
            <person name="Cepeda A.J."/>
            <person name="Yan W."/>
            <person name="Fan B."/>
            <person name="Jiang Y."/>
            <person name="Adhikari A."/>
            <person name="Zheng C.-J."/>
            <person name="Schuster L."/>
            <person name="Cowan T.M."/>
            <person name="Smanski M.J."/>
            <person name="Chevrette M.G."/>
            <person name="De Carvalho L.P.S."/>
            <person name="Shen B."/>
        </authorList>
    </citation>
    <scope>NUCLEOTIDE SEQUENCE [LARGE SCALE GENOMIC DNA]</scope>
    <source>
        <strain evidence="6 7">NPDC006434</strain>
    </source>
</reference>
<feature type="region of interest" description="Disordered" evidence="4">
    <location>
        <begin position="1"/>
        <end position="31"/>
    </location>
</feature>
<name>A0ABV2UQ22_9ACTN</name>
<dbReference type="Gene3D" id="3.40.50.150">
    <property type="entry name" value="Vaccinia Virus protein VP39"/>
    <property type="match status" value="1"/>
</dbReference>